<keyword evidence="4 7" id="KW-1133">Transmembrane helix</keyword>
<feature type="transmembrane region" description="Helical" evidence="7">
    <location>
        <begin position="224"/>
        <end position="244"/>
    </location>
</feature>
<name>W6MSR7_9ASCO</name>
<proteinExistence type="inferred from homology"/>
<feature type="transmembrane region" description="Helical" evidence="7">
    <location>
        <begin position="132"/>
        <end position="151"/>
    </location>
</feature>
<evidence type="ECO:0000313" key="9">
    <source>
        <dbReference type="Proteomes" id="UP000019384"/>
    </source>
</evidence>
<evidence type="ECO:0000256" key="7">
    <source>
        <dbReference type="SAM" id="Phobius"/>
    </source>
</evidence>
<dbReference type="Pfam" id="PF07690">
    <property type="entry name" value="MFS_1"/>
    <property type="match status" value="1"/>
</dbReference>
<comment type="similarity">
    <text evidence="6">Belongs to the major facilitator superfamily. Allantoate permease family.</text>
</comment>
<dbReference type="RefSeq" id="XP_022460262.1">
    <property type="nucleotide sequence ID" value="XM_022600969.1"/>
</dbReference>
<accession>W6MSR7</accession>
<evidence type="ECO:0000256" key="2">
    <source>
        <dbReference type="ARBA" id="ARBA00022448"/>
    </source>
</evidence>
<dbReference type="STRING" id="1382522.W6MSR7"/>
<evidence type="ECO:0000313" key="8">
    <source>
        <dbReference type="EMBL" id="CDK28272.1"/>
    </source>
</evidence>
<dbReference type="InterPro" id="IPR036259">
    <property type="entry name" value="MFS_trans_sf"/>
</dbReference>
<keyword evidence="5 7" id="KW-0472">Membrane</keyword>
<reference evidence="8" key="1">
    <citation type="submission" date="2013-12" db="EMBL/GenBank/DDBJ databases">
        <authorList>
            <person name="Genoscope - CEA"/>
        </authorList>
    </citation>
    <scope>NUCLEOTIDE SEQUENCE</scope>
    <source>
        <strain evidence="8">CBS 1993</strain>
    </source>
</reference>
<dbReference type="GO" id="GO:0016020">
    <property type="term" value="C:membrane"/>
    <property type="evidence" value="ECO:0007669"/>
    <property type="project" value="UniProtKB-SubCell"/>
</dbReference>
<dbReference type="GeneID" id="34521650"/>
<feature type="transmembrane region" description="Helical" evidence="7">
    <location>
        <begin position="356"/>
        <end position="377"/>
    </location>
</feature>
<keyword evidence="3 7" id="KW-0812">Transmembrane</keyword>
<dbReference type="HOGENOM" id="CLU_001265_0_5_1"/>
<dbReference type="GO" id="GO:0022857">
    <property type="term" value="F:transmembrane transporter activity"/>
    <property type="evidence" value="ECO:0007669"/>
    <property type="project" value="InterPro"/>
</dbReference>
<dbReference type="Proteomes" id="UP000019384">
    <property type="component" value="Unassembled WGS sequence"/>
</dbReference>
<dbReference type="SUPFAM" id="SSF103473">
    <property type="entry name" value="MFS general substrate transporter"/>
    <property type="match status" value="1"/>
</dbReference>
<evidence type="ECO:0000256" key="1">
    <source>
        <dbReference type="ARBA" id="ARBA00004141"/>
    </source>
</evidence>
<feature type="transmembrane region" description="Helical" evidence="7">
    <location>
        <begin position="383"/>
        <end position="405"/>
    </location>
</feature>
<feature type="transmembrane region" description="Helical" evidence="7">
    <location>
        <begin position="330"/>
        <end position="349"/>
    </location>
</feature>
<sequence>MSETKDSKTVEVIVTNEEVASAESQDGGFKVTDQLYDMFLASQEYPVEQLEEDSNRVRRKLDMYLMPLLMFTYLLSFLDKQTLNYSNAYGLQEQLHMVGQDYSWAASAANFGQLIAAWPVNMMLQKVPVGKTLSVFVFFWGVVCLCTAASSSFGGLMAARVILGMVEAIIAPACMALTAMFYQRKEQSLRMSLWLGCNGIATMLGGVISWGCGHAHSSLDSYKLIYMVVGSITCAWSFVIFFLLPDTPRNAKMLTEYERIVAVYRIAKNKSGAKNLQYQKYQIKEAFMDPLAYAIWSLQFSLGLLNGGVANFTSTLFKAFGFTGMASTRLQVVGGAFELVSCFFFGFLAANVKNTLMLSISLAAVPGIAGIAGITSIPMKHKYALAACTWFQNTFGASIILTWSIPSVNITGHTKRGTVVGIGFVVYAAGNIISPHFFDAKDAPRFKPATTGLLVCYSWLILTPLCLAGFLHYRNKSRDRKGYIVADREEILAGFADQTDFENKGFRYIF</sequence>
<dbReference type="Gene3D" id="1.20.1250.20">
    <property type="entry name" value="MFS general substrate transporter like domains"/>
    <property type="match status" value="1"/>
</dbReference>
<evidence type="ECO:0000256" key="3">
    <source>
        <dbReference type="ARBA" id="ARBA00022692"/>
    </source>
</evidence>
<reference evidence="8" key="2">
    <citation type="submission" date="2014-02" db="EMBL/GenBank/DDBJ databases">
        <title>Complete DNA sequence of /Kuraishia capsulata/ illustrates novel genomic features among budding yeasts (/Saccharomycotina/).</title>
        <authorList>
            <person name="Morales L."/>
            <person name="Noel B."/>
            <person name="Porcel B."/>
            <person name="Marcet-Houben M."/>
            <person name="Hullo M-F."/>
            <person name="Sacerdot C."/>
            <person name="Tekaia F."/>
            <person name="Leh-Louis V."/>
            <person name="Despons L."/>
            <person name="Khanna V."/>
            <person name="Aury J-M."/>
            <person name="Barbe V."/>
            <person name="Couloux A."/>
            <person name="Labadie K."/>
            <person name="Pelletier E."/>
            <person name="Souciet J-L."/>
            <person name="Boekhout T."/>
            <person name="Gabaldon T."/>
            <person name="Wincker P."/>
            <person name="Dujon B."/>
        </authorList>
    </citation>
    <scope>NUCLEOTIDE SEQUENCE</scope>
    <source>
        <strain evidence="8">CBS 1993</strain>
    </source>
</reference>
<dbReference type="OrthoDB" id="4454541at2759"/>
<dbReference type="PANTHER" id="PTHR43791">
    <property type="entry name" value="PERMEASE-RELATED"/>
    <property type="match status" value="1"/>
</dbReference>
<dbReference type="EMBL" id="HG793129">
    <property type="protein sequence ID" value="CDK28272.1"/>
    <property type="molecule type" value="Genomic_DNA"/>
</dbReference>
<feature type="transmembrane region" description="Helical" evidence="7">
    <location>
        <begin position="417"/>
        <end position="438"/>
    </location>
</feature>
<dbReference type="FunFam" id="1.20.1250.20:FF:000064">
    <property type="entry name" value="MFS allantoate transporter"/>
    <property type="match status" value="1"/>
</dbReference>
<keyword evidence="9" id="KW-1185">Reference proteome</keyword>
<gene>
    <name evidence="8" type="ORF">KUCA_T00004254001</name>
</gene>
<dbReference type="PANTHER" id="PTHR43791:SF97">
    <property type="entry name" value="ALLANTOATE TRANSPORTER, PUTATIVE (AFU_ORTHOLOGUE AFUA_1G14700)-RELATED"/>
    <property type="match status" value="1"/>
</dbReference>
<feature type="transmembrane region" description="Helical" evidence="7">
    <location>
        <begin position="290"/>
        <end position="310"/>
    </location>
</feature>
<dbReference type="InterPro" id="IPR011701">
    <property type="entry name" value="MFS"/>
</dbReference>
<dbReference type="AlphaFoldDB" id="W6MSR7"/>
<protein>
    <recommendedName>
        <fullName evidence="10">Major facilitator superfamily (MFS) profile domain-containing protein</fullName>
    </recommendedName>
</protein>
<evidence type="ECO:0000256" key="4">
    <source>
        <dbReference type="ARBA" id="ARBA00022989"/>
    </source>
</evidence>
<evidence type="ECO:0008006" key="10">
    <source>
        <dbReference type="Google" id="ProtNLM"/>
    </source>
</evidence>
<evidence type="ECO:0000256" key="6">
    <source>
        <dbReference type="ARBA" id="ARBA00037968"/>
    </source>
</evidence>
<keyword evidence="2" id="KW-0813">Transport</keyword>
<feature type="transmembrane region" description="Helical" evidence="7">
    <location>
        <begin position="157"/>
        <end position="181"/>
    </location>
</feature>
<evidence type="ECO:0000256" key="5">
    <source>
        <dbReference type="ARBA" id="ARBA00023136"/>
    </source>
</evidence>
<organism evidence="8 9">
    <name type="scientific">Kuraishia capsulata CBS 1993</name>
    <dbReference type="NCBI Taxonomy" id="1382522"/>
    <lineage>
        <taxon>Eukaryota</taxon>
        <taxon>Fungi</taxon>
        <taxon>Dikarya</taxon>
        <taxon>Ascomycota</taxon>
        <taxon>Saccharomycotina</taxon>
        <taxon>Pichiomycetes</taxon>
        <taxon>Pichiales</taxon>
        <taxon>Pichiaceae</taxon>
        <taxon>Kuraishia</taxon>
    </lineage>
</organism>
<feature type="transmembrane region" description="Helical" evidence="7">
    <location>
        <begin position="450"/>
        <end position="471"/>
    </location>
</feature>
<comment type="subcellular location">
    <subcellularLocation>
        <location evidence="1">Membrane</location>
        <topology evidence="1">Multi-pass membrane protein</topology>
    </subcellularLocation>
</comment>
<feature type="transmembrane region" description="Helical" evidence="7">
    <location>
        <begin position="193"/>
        <end position="212"/>
    </location>
</feature>